<dbReference type="OMA" id="AECMASM"/>
<gene>
    <name evidence="9" type="ORF">RchiOBHm_Chr5g0082771</name>
</gene>
<evidence type="ECO:0000313" key="10">
    <source>
        <dbReference type="Proteomes" id="UP000238479"/>
    </source>
</evidence>
<comment type="caution">
    <text evidence="9">The sequence shown here is derived from an EMBL/GenBank/DDBJ whole genome shotgun (WGS) entry which is preliminary data.</text>
</comment>
<dbReference type="Gramene" id="PRQ35696">
    <property type="protein sequence ID" value="PRQ35696"/>
    <property type="gene ID" value="RchiOBHm_Chr5g0082771"/>
</dbReference>
<dbReference type="GO" id="GO:0016020">
    <property type="term" value="C:membrane"/>
    <property type="evidence" value="ECO:0007669"/>
    <property type="project" value="UniProtKB-SubCell"/>
</dbReference>
<keyword evidence="7" id="KW-0325">Glycoprotein</keyword>
<dbReference type="PANTHER" id="PTHR48063:SF98">
    <property type="entry name" value="LRR RECEPTOR-LIKE SERINE_THREONINE-PROTEIN KINASE FLS2"/>
    <property type="match status" value="1"/>
</dbReference>
<organism evidence="9 10">
    <name type="scientific">Rosa chinensis</name>
    <name type="common">China rose</name>
    <dbReference type="NCBI Taxonomy" id="74649"/>
    <lineage>
        <taxon>Eukaryota</taxon>
        <taxon>Viridiplantae</taxon>
        <taxon>Streptophyta</taxon>
        <taxon>Embryophyta</taxon>
        <taxon>Tracheophyta</taxon>
        <taxon>Spermatophyta</taxon>
        <taxon>Magnoliopsida</taxon>
        <taxon>eudicotyledons</taxon>
        <taxon>Gunneridae</taxon>
        <taxon>Pentapetalae</taxon>
        <taxon>rosids</taxon>
        <taxon>fabids</taxon>
        <taxon>Rosales</taxon>
        <taxon>Rosaceae</taxon>
        <taxon>Rosoideae</taxon>
        <taxon>Rosoideae incertae sedis</taxon>
        <taxon>Rosa</taxon>
    </lineage>
</organism>
<keyword evidence="3" id="KW-0732">Signal</keyword>
<dbReference type="PANTHER" id="PTHR48063">
    <property type="entry name" value="LRR RECEPTOR-LIKE KINASE"/>
    <property type="match status" value="1"/>
</dbReference>
<evidence type="ECO:0000256" key="1">
    <source>
        <dbReference type="ARBA" id="ARBA00004479"/>
    </source>
</evidence>
<evidence type="ECO:0000256" key="7">
    <source>
        <dbReference type="ARBA" id="ARBA00023180"/>
    </source>
</evidence>
<accession>A0A2P6QNE3</accession>
<evidence type="ECO:0000256" key="2">
    <source>
        <dbReference type="ARBA" id="ARBA00022692"/>
    </source>
</evidence>
<dbReference type="STRING" id="74649.A0A2P6QNE3"/>
<name>A0A2P6QNE3_ROSCH</name>
<dbReference type="Pfam" id="PF00560">
    <property type="entry name" value="LRR_1"/>
    <property type="match status" value="1"/>
</dbReference>
<dbReference type="OrthoDB" id="8731593at2759"/>
<dbReference type="InterPro" id="IPR046956">
    <property type="entry name" value="RLP23-like"/>
</dbReference>
<dbReference type="InterPro" id="IPR032675">
    <property type="entry name" value="LRR_dom_sf"/>
</dbReference>
<protein>
    <submittedName>
        <fullName evidence="9">Putative leucine-rich repeat domain, L domain-containing protein</fullName>
    </submittedName>
</protein>
<reference evidence="9 10" key="1">
    <citation type="journal article" date="2018" name="Nat. Genet.">
        <title>The Rosa genome provides new insights in the design of modern roses.</title>
        <authorList>
            <person name="Bendahmane M."/>
        </authorList>
    </citation>
    <scope>NUCLEOTIDE SEQUENCE [LARGE SCALE GENOMIC DNA]</scope>
    <source>
        <strain evidence="10">cv. Old Blush</strain>
    </source>
</reference>
<keyword evidence="4 8" id="KW-1133">Transmembrane helix</keyword>
<keyword evidence="5 8" id="KW-0472">Membrane</keyword>
<dbReference type="Proteomes" id="UP000238479">
    <property type="component" value="Chromosome 5"/>
</dbReference>
<dbReference type="SUPFAM" id="SSF52058">
    <property type="entry name" value="L domain-like"/>
    <property type="match status" value="1"/>
</dbReference>
<evidence type="ECO:0000256" key="3">
    <source>
        <dbReference type="ARBA" id="ARBA00022729"/>
    </source>
</evidence>
<dbReference type="EMBL" id="PDCK01000043">
    <property type="protein sequence ID" value="PRQ35696.1"/>
    <property type="molecule type" value="Genomic_DNA"/>
</dbReference>
<proteinExistence type="predicted"/>
<keyword evidence="6" id="KW-0675">Receptor</keyword>
<evidence type="ECO:0000256" key="4">
    <source>
        <dbReference type="ARBA" id="ARBA00022989"/>
    </source>
</evidence>
<evidence type="ECO:0000256" key="6">
    <source>
        <dbReference type="ARBA" id="ARBA00023170"/>
    </source>
</evidence>
<dbReference type="Gene3D" id="3.80.10.10">
    <property type="entry name" value="Ribonuclease Inhibitor"/>
    <property type="match status" value="1"/>
</dbReference>
<keyword evidence="2 8" id="KW-0812">Transmembrane</keyword>
<evidence type="ECO:0000256" key="5">
    <source>
        <dbReference type="ARBA" id="ARBA00023136"/>
    </source>
</evidence>
<sequence length="149" mass="16612">MERLDLSMNHLSGKIPASFTGLNFLSSFNVSYNNLGGRIPSGTQLQSFNASAFEGNQLCGAPLPNKCQTTEGADAPDMSTPDADNKEHQIPWFYVSVALGYITGFWGVCGPLVLMRKWRCAYYHFLDKVQDSFHVMIAECMASMRRKFV</sequence>
<comment type="subcellular location">
    <subcellularLocation>
        <location evidence="1">Membrane</location>
        <topology evidence="1">Single-pass type I membrane protein</topology>
    </subcellularLocation>
</comment>
<feature type="transmembrane region" description="Helical" evidence="8">
    <location>
        <begin position="92"/>
        <end position="114"/>
    </location>
</feature>
<evidence type="ECO:0000313" key="9">
    <source>
        <dbReference type="EMBL" id="PRQ35696.1"/>
    </source>
</evidence>
<keyword evidence="10" id="KW-1185">Reference proteome</keyword>
<dbReference type="InterPro" id="IPR001611">
    <property type="entry name" value="Leu-rich_rpt"/>
</dbReference>
<evidence type="ECO:0000256" key="8">
    <source>
        <dbReference type="SAM" id="Phobius"/>
    </source>
</evidence>
<dbReference type="AlphaFoldDB" id="A0A2P6QNE3"/>